<dbReference type="InterPro" id="IPR007278">
    <property type="entry name" value="DUF397"/>
</dbReference>
<accession>A0ABP9STN0</accession>
<keyword evidence="3" id="KW-1185">Reference proteome</keyword>
<evidence type="ECO:0000313" key="3">
    <source>
        <dbReference type="Proteomes" id="UP001499878"/>
    </source>
</evidence>
<name>A0ABP9STN0_9ACTN</name>
<protein>
    <recommendedName>
        <fullName evidence="1">DUF397 domain-containing protein</fullName>
    </recommendedName>
</protein>
<evidence type="ECO:0000313" key="2">
    <source>
        <dbReference type="EMBL" id="GAA5203344.1"/>
    </source>
</evidence>
<evidence type="ECO:0000259" key="1">
    <source>
        <dbReference type="Pfam" id="PF04149"/>
    </source>
</evidence>
<dbReference type="Proteomes" id="UP001499878">
    <property type="component" value="Unassembled WGS sequence"/>
</dbReference>
<reference evidence="3" key="1">
    <citation type="journal article" date="2019" name="Int. J. Syst. Evol. Microbiol.">
        <title>The Global Catalogue of Microorganisms (GCM) 10K type strain sequencing project: providing services to taxonomists for standard genome sequencing and annotation.</title>
        <authorList>
            <consortium name="The Broad Institute Genomics Platform"/>
            <consortium name="The Broad Institute Genome Sequencing Center for Infectious Disease"/>
            <person name="Wu L."/>
            <person name="Ma J."/>
        </authorList>
    </citation>
    <scope>NUCLEOTIDE SEQUENCE [LARGE SCALE GENOMIC DNA]</scope>
    <source>
        <strain evidence="3">JCM 18306</strain>
    </source>
</reference>
<dbReference type="RefSeq" id="WP_345625423.1">
    <property type="nucleotide sequence ID" value="NZ_BAABJR010000001.1"/>
</dbReference>
<organism evidence="2 3">
    <name type="scientific">Streptomyces thinghirensis</name>
    <dbReference type="NCBI Taxonomy" id="551547"/>
    <lineage>
        <taxon>Bacteria</taxon>
        <taxon>Bacillati</taxon>
        <taxon>Actinomycetota</taxon>
        <taxon>Actinomycetes</taxon>
        <taxon>Kitasatosporales</taxon>
        <taxon>Streptomycetaceae</taxon>
        <taxon>Streptomyces</taxon>
    </lineage>
</organism>
<gene>
    <name evidence="2" type="ORF">GCM10023323_01780</name>
</gene>
<sequence length="75" mass="7934">MPEPMIPNAAELVGWRKSTYSGNEAGSCLEVVDGHPDGIPVRDSKIPTGPALLLSTSGWTSFITSLKEDPPPSKV</sequence>
<dbReference type="EMBL" id="BAABJR010000001">
    <property type="protein sequence ID" value="GAA5203344.1"/>
    <property type="molecule type" value="Genomic_DNA"/>
</dbReference>
<dbReference type="Pfam" id="PF04149">
    <property type="entry name" value="DUF397"/>
    <property type="match status" value="1"/>
</dbReference>
<proteinExistence type="predicted"/>
<comment type="caution">
    <text evidence="2">The sequence shown here is derived from an EMBL/GenBank/DDBJ whole genome shotgun (WGS) entry which is preliminary data.</text>
</comment>
<feature type="domain" description="DUF397" evidence="1">
    <location>
        <begin position="14"/>
        <end position="67"/>
    </location>
</feature>